<dbReference type="OrthoDB" id="200660at2759"/>
<feature type="region of interest" description="Disordered" evidence="1">
    <location>
        <begin position="364"/>
        <end position="426"/>
    </location>
</feature>
<organism evidence="2 3">
    <name type="scientific">Caligus rogercresseyi</name>
    <name type="common">Sea louse</name>
    <dbReference type="NCBI Taxonomy" id="217165"/>
    <lineage>
        <taxon>Eukaryota</taxon>
        <taxon>Metazoa</taxon>
        <taxon>Ecdysozoa</taxon>
        <taxon>Arthropoda</taxon>
        <taxon>Crustacea</taxon>
        <taxon>Multicrustacea</taxon>
        <taxon>Hexanauplia</taxon>
        <taxon>Copepoda</taxon>
        <taxon>Siphonostomatoida</taxon>
        <taxon>Caligidae</taxon>
        <taxon>Caligus</taxon>
    </lineage>
</organism>
<gene>
    <name evidence="2" type="ORF">FKW44_010346</name>
</gene>
<dbReference type="EMBL" id="CP045895">
    <property type="protein sequence ID" value="QQP49617.1"/>
    <property type="molecule type" value="Genomic_DNA"/>
</dbReference>
<evidence type="ECO:0000313" key="2">
    <source>
        <dbReference type="EMBL" id="QQP49617.1"/>
    </source>
</evidence>
<evidence type="ECO:0000256" key="1">
    <source>
        <dbReference type="SAM" id="MobiDB-lite"/>
    </source>
</evidence>
<accession>A0A7T8K7A6</accession>
<dbReference type="AlphaFoldDB" id="A0A7T8K7A6"/>
<reference evidence="3" key="1">
    <citation type="submission" date="2021-01" db="EMBL/GenBank/DDBJ databases">
        <title>Caligus Genome Assembly.</title>
        <authorList>
            <person name="Gallardo-Escarate C."/>
        </authorList>
    </citation>
    <scope>NUCLEOTIDE SEQUENCE [LARGE SCALE GENOMIC DNA]</scope>
</reference>
<sequence>MKDNTEVTRSGTEEWVSEEKLPMETVCKIEAMKMMARWLLGLKNDALSAQKTFRMLNAVIVNKGDLLEQANPSPAERAWLRLSAGCAMLKICEQKGRWKRVLPGAVLQPIHAPGGRGLDSSPSIKDMAKKYLSSDINRRRDYVKVNLLCGNWGENSSSSSSSVLPKVTPDFAIVYSIAVLSHWAKYESHEDVEILKEIQNALWFVMEPLIKSEGYTFGFFKALIEVVKHHKDALRPDVDSLNFKMWALCDLALGLLVSKTKSFEYKEFPTESHISEVFFKPHEDPSWINIQNYLPPPLQIKGNKKSGFNLLYDETPVALPSNQQSQITKKSKDVITIIVTNEDGNMGSLGDVMKQVRPRGQRHWETCPYSKTPRTVPFSQPRDTNGRGLSKMEPKKGKMPWMMNPPLPQPLASTNGSGRPKRATRK</sequence>
<dbReference type="Pfam" id="PF20168">
    <property type="entry name" value="PDS5"/>
    <property type="match status" value="2"/>
</dbReference>
<protein>
    <submittedName>
        <fullName evidence="2">Sister chromatid cohesion protein PDS5 -like protein BAlike</fullName>
    </submittedName>
</protein>
<evidence type="ECO:0000313" key="3">
    <source>
        <dbReference type="Proteomes" id="UP000595437"/>
    </source>
</evidence>
<keyword evidence="3" id="KW-1185">Reference proteome</keyword>
<name>A0A7T8K7A6_CALRO</name>
<proteinExistence type="predicted"/>
<dbReference type="Proteomes" id="UP000595437">
    <property type="component" value="Chromosome 6"/>
</dbReference>